<sequence>MQLTKSNKTKFILNPIMVGMLGLSLQVHAEKEYDNDYGMIITANRSAQNISDIAATVQVIEEEQIVEQAQSGVEFKDLLANLIPSLDVGSQSRSNAGQNMRGRTALVMIDGVSLQSSRLVSRYFDSINPFNIARIEVVAGATAMFGGGSTGGIINIITKKGSDEEGTHYESWVSAQSGFNNSEDLQYQVAQSISIKQDKLDARLAISYDKAEGAYDSNGDMIIQDPAQTGSQYIDQLDVMGSLGYEISETKRLELTAQFYDSGQDSDYGIDYGANYAYAPASSSEEVGMVEGYNLDDQASTTRYMLTANYSDSDFYNQTMNLQFFGRYESYRFNPFYAGTSISASEQNTTVFGSKLVFTANPIDKLNLVYGMDAEFEKSDTTQHYYDLATAGVSNGLTLQEIGTTGRYPDVETTSLAGFVQADYDVNSSLNIHSGLRYQYTHTHISDFVAATQQSYELGGLAPEGYFDEIEGGSNDYGNFLVNLGALYKINRAQQVWFNFSQGFEIPDSAKFYGVGSYNADGSVANSINVADSPLDGIKTNAVELGWRLHNENLSTQLTAYYSISDKSIEVNKSDYSISLVDDKKRIYGLEAQLDYYLTEEVTAGGNFNYIVSETKSDGKWVNLDATTASPSKLTAYVSWQKALFNTRLQTTQMFDYTDGDDKDLDGYNTVDLLAGIALPVGRVQLGITNLLNSEYQTLWSQRANYYYNAAYNDSLFNYEGQGRTYSVNYNVKF</sequence>
<dbReference type="PROSITE" id="PS52016">
    <property type="entry name" value="TONB_DEPENDENT_REC_3"/>
    <property type="match status" value="1"/>
</dbReference>
<evidence type="ECO:0000256" key="10">
    <source>
        <dbReference type="PROSITE-ProRule" id="PRU01360"/>
    </source>
</evidence>
<dbReference type="NCBIfam" id="TIGR01783">
    <property type="entry name" value="TonB-siderophor"/>
    <property type="match status" value="1"/>
</dbReference>
<evidence type="ECO:0000256" key="4">
    <source>
        <dbReference type="ARBA" id="ARBA00022452"/>
    </source>
</evidence>
<gene>
    <name evidence="14" type="ORF">V6256_01510</name>
</gene>
<dbReference type="InterPro" id="IPR012910">
    <property type="entry name" value="Plug_dom"/>
</dbReference>
<dbReference type="EMBL" id="JBAKAZ010000004">
    <property type="protein sequence ID" value="MEL0628272.1"/>
    <property type="molecule type" value="Genomic_DNA"/>
</dbReference>
<dbReference type="InterPro" id="IPR039426">
    <property type="entry name" value="TonB-dep_rcpt-like"/>
</dbReference>
<feature type="domain" description="TonB-dependent receptor-like beta-barrel" evidence="12">
    <location>
        <begin position="247"/>
        <end position="691"/>
    </location>
</feature>
<feature type="domain" description="TonB-dependent receptor plug" evidence="13">
    <location>
        <begin position="51"/>
        <end position="153"/>
    </location>
</feature>
<evidence type="ECO:0000256" key="5">
    <source>
        <dbReference type="ARBA" id="ARBA00022692"/>
    </source>
</evidence>
<evidence type="ECO:0000259" key="13">
    <source>
        <dbReference type="Pfam" id="PF07715"/>
    </source>
</evidence>
<evidence type="ECO:0000313" key="15">
    <source>
        <dbReference type="Proteomes" id="UP001369082"/>
    </source>
</evidence>
<dbReference type="CDD" id="cd01347">
    <property type="entry name" value="ligand_gated_channel"/>
    <property type="match status" value="1"/>
</dbReference>
<dbReference type="InterPro" id="IPR010105">
    <property type="entry name" value="TonB_sidphr_rcpt"/>
</dbReference>
<dbReference type="Proteomes" id="UP001369082">
    <property type="component" value="Unassembled WGS sequence"/>
</dbReference>
<keyword evidence="7 10" id="KW-0472">Membrane</keyword>
<dbReference type="SUPFAM" id="SSF56935">
    <property type="entry name" value="Porins"/>
    <property type="match status" value="1"/>
</dbReference>
<dbReference type="Pfam" id="PF00593">
    <property type="entry name" value="TonB_dep_Rec_b-barrel"/>
    <property type="match status" value="1"/>
</dbReference>
<evidence type="ECO:0000256" key="11">
    <source>
        <dbReference type="RuleBase" id="RU003357"/>
    </source>
</evidence>
<evidence type="ECO:0000256" key="6">
    <source>
        <dbReference type="ARBA" id="ARBA00023077"/>
    </source>
</evidence>
<dbReference type="Pfam" id="PF07715">
    <property type="entry name" value="Plug"/>
    <property type="match status" value="1"/>
</dbReference>
<keyword evidence="3 10" id="KW-0813">Transport</keyword>
<organism evidence="14 15">
    <name type="scientific">Psychromonas aquatilis</name>
    <dbReference type="NCBI Taxonomy" id="2005072"/>
    <lineage>
        <taxon>Bacteria</taxon>
        <taxon>Pseudomonadati</taxon>
        <taxon>Pseudomonadota</taxon>
        <taxon>Gammaproteobacteria</taxon>
        <taxon>Alteromonadales</taxon>
        <taxon>Psychromonadaceae</taxon>
        <taxon>Psychromonas</taxon>
    </lineage>
</organism>
<dbReference type="PANTHER" id="PTHR30069">
    <property type="entry name" value="TONB-DEPENDENT OUTER MEMBRANE RECEPTOR"/>
    <property type="match status" value="1"/>
</dbReference>
<keyword evidence="9 10" id="KW-0998">Cell outer membrane</keyword>
<keyword evidence="15" id="KW-1185">Reference proteome</keyword>
<comment type="caution">
    <text evidence="14">The sequence shown here is derived from an EMBL/GenBank/DDBJ whole genome shotgun (WGS) entry which is preliminary data.</text>
</comment>
<dbReference type="InterPro" id="IPR037066">
    <property type="entry name" value="Plug_dom_sf"/>
</dbReference>
<evidence type="ECO:0000259" key="12">
    <source>
        <dbReference type="Pfam" id="PF00593"/>
    </source>
</evidence>
<dbReference type="RefSeq" id="WP_341596222.1">
    <property type="nucleotide sequence ID" value="NZ_JBAKAZ010000004.1"/>
</dbReference>
<comment type="subcellular location">
    <subcellularLocation>
        <location evidence="1 10">Cell outer membrane</location>
        <topology evidence="1 10">Multi-pass membrane protein</topology>
    </subcellularLocation>
</comment>
<dbReference type="Gene3D" id="2.170.130.10">
    <property type="entry name" value="TonB-dependent receptor, plug domain"/>
    <property type="match status" value="1"/>
</dbReference>
<accession>A0ABU9GLS3</accession>
<keyword evidence="5 10" id="KW-0812">Transmembrane</keyword>
<dbReference type="Gene3D" id="2.40.170.20">
    <property type="entry name" value="TonB-dependent receptor, beta-barrel domain"/>
    <property type="match status" value="1"/>
</dbReference>
<keyword evidence="4 10" id="KW-1134">Transmembrane beta strand</keyword>
<evidence type="ECO:0000256" key="9">
    <source>
        <dbReference type="ARBA" id="ARBA00023237"/>
    </source>
</evidence>
<evidence type="ECO:0000256" key="7">
    <source>
        <dbReference type="ARBA" id="ARBA00023136"/>
    </source>
</evidence>
<evidence type="ECO:0000256" key="1">
    <source>
        <dbReference type="ARBA" id="ARBA00004571"/>
    </source>
</evidence>
<proteinExistence type="inferred from homology"/>
<dbReference type="InterPro" id="IPR000531">
    <property type="entry name" value="Beta-barrel_TonB"/>
</dbReference>
<evidence type="ECO:0000313" key="14">
    <source>
        <dbReference type="EMBL" id="MEL0628272.1"/>
    </source>
</evidence>
<evidence type="ECO:0000256" key="8">
    <source>
        <dbReference type="ARBA" id="ARBA00023170"/>
    </source>
</evidence>
<name>A0ABU9GLS3_9GAMM</name>
<reference evidence="14 15" key="1">
    <citation type="submission" date="2024-02" db="EMBL/GenBank/DDBJ databases">
        <title>Bacteria isolated from the canopy kelp, Nereocystis luetkeana.</title>
        <authorList>
            <person name="Pfister C.A."/>
            <person name="Younker I.T."/>
            <person name="Light S.H."/>
        </authorList>
    </citation>
    <scope>NUCLEOTIDE SEQUENCE [LARGE SCALE GENOMIC DNA]</scope>
    <source>
        <strain evidence="14 15">TI.1.05</strain>
    </source>
</reference>
<dbReference type="InterPro" id="IPR036942">
    <property type="entry name" value="Beta-barrel_TonB_sf"/>
</dbReference>
<evidence type="ECO:0000256" key="3">
    <source>
        <dbReference type="ARBA" id="ARBA00022448"/>
    </source>
</evidence>
<keyword evidence="8 14" id="KW-0675">Receptor</keyword>
<dbReference type="PANTHER" id="PTHR30069:SF42">
    <property type="entry name" value="FERRIC AEROBACTIN RECEPTOR"/>
    <property type="match status" value="1"/>
</dbReference>
<evidence type="ECO:0000256" key="2">
    <source>
        <dbReference type="ARBA" id="ARBA00009810"/>
    </source>
</evidence>
<keyword evidence="6 11" id="KW-0798">TonB box</keyword>
<protein>
    <submittedName>
        <fullName evidence="14">TonB-dependent receptor</fullName>
    </submittedName>
</protein>
<comment type="similarity">
    <text evidence="2 10 11">Belongs to the TonB-dependent receptor family.</text>
</comment>